<gene>
    <name evidence="2" type="ORF">Pmar_PMAR002097</name>
</gene>
<feature type="compositionally biased region" description="Low complexity" evidence="1">
    <location>
        <begin position="132"/>
        <end position="148"/>
    </location>
</feature>
<proteinExistence type="predicted"/>
<feature type="compositionally biased region" description="Basic and acidic residues" evidence="1">
    <location>
        <begin position="73"/>
        <end position="95"/>
    </location>
</feature>
<dbReference type="EMBL" id="GG686808">
    <property type="protein sequence ID" value="EEQ98276.1"/>
    <property type="molecule type" value="Genomic_DNA"/>
</dbReference>
<organism evidence="3">
    <name type="scientific">Perkinsus marinus (strain ATCC 50983 / TXsc)</name>
    <dbReference type="NCBI Taxonomy" id="423536"/>
    <lineage>
        <taxon>Eukaryota</taxon>
        <taxon>Sar</taxon>
        <taxon>Alveolata</taxon>
        <taxon>Perkinsozoa</taxon>
        <taxon>Perkinsea</taxon>
        <taxon>Perkinsida</taxon>
        <taxon>Perkinsidae</taxon>
        <taxon>Perkinsus</taxon>
    </lineage>
</organism>
<sequence length="650" mass="72484">MAGRKLRNKTDDGESSGDEMVAPPAPGAAAASVSSADVFEWHSPSEGALASPSAPEGGRQVQRDKPRRVRGNKAHERPQDFEKLDTQLEQERQATEDLFASLPSVPINDDEDINTGGVYHALSRKEKKKNAKNAAAPASKSQSNSKPQLPVVAASDTMMLQLLAKHQAAQREEAEKKKKIEEDERKRVEEEEAELRRQQEEEKARLEREEQWRRRREEAQKRQDESKRREEEEARQRQVEAARKAEEDRRRQAVEEAIIDRQLSVISASRSNSAKQQCITSMKHFLQRLSRQYDIHVDTGSWKKRLEAEGEGAAPTWNWCDQLLVFRPLDSRGSKVLPTPMSSAMDTDNCEVRITHVMLCTNYVGLIVGDVQVDGEESRERLAAGVIVCGRSGGLPGQSPVGTYRAIDVVRAALRRNKDVLDSDWTMQGVKELRDLDVTPQSSLTNVDHKHEDVYVQELSKPMIIAAPRETITVKQRAPQPRSGSTSGLVVPPWRRGTSATDEQQQLPWASGAAAGLHRQQSGREMLTMSNALLRTGEKREYTDFQTCLDKEGRSYGILEMLRVRQGAASEEPPKELKTLRVVKSEAVGEKKKRDGEAEGNNVGGRFSMGTEGTTESVSSPSRPRAAEPAREAPWRSVAVPPSKEAAGFW</sequence>
<feature type="compositionally biased region" description="Basic and acidic residues" evidence="1">
    <location>
        <begin position="169"/>
        <end position="235"/>
    </location>
</feature>
<evidence type="ECO:0000256" key="1">
    <source>
        <dbReference type="SAM" id="MobiDB-lite"/>
    </source>
</evidence>
<accession>C5LYN8</accession>
<dbReference type="Proteomes" id="UP000007800">
    <property type="component" value="Unassembled WGS sequence"/>
</dbReference>
<reference evidence="2 3" key="1">
    <citation type="submission" date="2008-07" db="EMBL/GenBank/DDBJ databases">
        <authorList>
            <person name="El-Sayed N."/>
            <person name="Caler E."/>
            <person name="Inman J."/>
            <person name="Amedeo P."/>
            <person name="Hass B."/>
            <person name="Wortman J."/>
        </authorList>
    </citation>
    <scope>NUCLEOTIDE SEQUENCE [LARGE SCALE GENOMIC DNA]</scope>
    <source>
        <strain evidence="3">ATCC 50983 / TXsc</strain>
    </source>
</reference>
<dbReference type="AlphaFoldDB" id="C5LYN8"/>
<feature type="region of interest" description="Disordered" evidence="1">
    <location>
        <begin position="474"/>
        <end position="505"/>
    </location>
</feature>
<feature type="region of interest" description="Disordered" evidence="1">
    <location>
        <begin position="587"/>
        <end position="650"/>
    </location>
</feature>
<name>C5LYN8_PERM5</name>
<feature type="region of interest" description="Disordered" evidence="1">
    <location>
        <begin position="1"/>
        <end position="235"/>
    </location>
</feature>
<feature type="compositionally biased region" description="Basic and acidic residues" evidence="1">
    <location>
        <begin position="587"/>
        <end position="597"/>
    </location>
</feature>
<dbReference type="RefSeq" id="XP_002765559.1">
    <property type="nucleotide sequence ID" value="XM_002765513.1"/>
</dbReference>
<evidence type="ECO:0000313" key="2">
    <source>
        <dbReference type="EMBL" id="EEQ98276.1"/>
    </source>
</evidence>
<evidence type="ECO:0000313" key="3">
    <source>
        <dbReference type="Proteomes" id="UP000007800"/>
    </source>
</evidence>
<protein>
    <submittedName>
        <fullName evidence="2">Protein tolA, putative</fullName>
    </submittedName>
</protein>
<dbReference type="OrthoDB" id="445962at2759"/>
<dbReference type="InParanoid" id="C5LYN8"/>
<dbReference type="GeneID" id="9040718"/>
<feature type="compositionally biased region" description="Basic and acidic residues" evidence="1">
    <location>
        <begin position="625"/>
        <end position="634"/>
    </location>
</feature>
<feature type="compositionally biased region" description="Low complexity" evidence="1">
    <location>
        <begin position="27"/>
        <end position="38"/>
    </location>
</feature>
<keyword evidence="3" id="KW-1185">Reference proteome</keyword>